<evidence type="ECO:0000259" key="2">
    <source>
        <dbReference type="Pfam" id="PF09992"/>
    </source>
</evidence>
<organism evidence="3 4">
    <name type="scientific">Actinacidiphila reveromycinica</name>
    <dbReference type="NCBI Taxonomy" id="659352"/>
    <lineage>
        <taxon>Bacteria</taxon>
        <taxon>Bacillati</taxon>
        <taxon>Actinomycetota</taxon>
        <taxon>Actinomycetes</taxon>
        <taxon>Kitasatosporales</taxon>
        <taxon>Streptomycetaceae</taxon>
        <taxon>Actinacidiphila</taxon>
    </lineage>
</organism>
<evidence type="ECO:0000256" key="1">
    <source>
        <dbReference type="SAM" id="SignalP"/>
    </source>
</evidence>
<proteinExistence type="predicted"/>
<reference evidence="3 4" key="1">
    <citation type="journal article" date="2010" name="J. Bacteriol.">
        <title>Biochemical characterization of a novel indole prenyltransferase from Streptomyces sp. SN-593.</title>
        <authorList>
            <person name="Takahashi S."/>
            <person name="Takagi H."/>
            <person name="Toyoda A."/>
            <person name="Uramoto M."/>
            <person name="Nogawa T."/>
            <person name="Ueki M."/>
            <person name="Sakaki Y."/>
            <person name="Osada H."/>
        </authorList>
    </citation>
    <scope>NUCLEOTIDE SEQUENCE [LARGE SCALE GENOMIC DNA]</scope>
    <source>
        <strain evidence="3 4">SN-593</strain>
    </source>
</reference>
<dbReference type="PANTHER" id="PTHR40446">
    <property type="entry name" value="N-ACETYLGLUCOSAMINE-1-PHOSPHODIESTER ALPHA-N-ACETYLGLUCOSAMINIDASE"/>
    <property type="match status" value="1"/>
</dbReference>
<evidence type="ECO:0000313" key="4">
    <source>
        <dbReference type="Proteomes" id="UP000595703"/>
    </source>
</evidence>
<dbReference type="PANTHER" id="PTHR40446:SF2">
    <property type="entry name" value="N-ACETYLGLUCOSAMINE-1-PHOSPHODIESTER ALPHA-N-ACETYLGLUCOSAMINIDASE"/>
    <property type="match status" value="1"/>
</dbReference>
<dbReference type="InterPro" id="IPR018711">
    <property type="entry name" value="NAGPA"/>
</dbReference>
<evidence type="ECO:0000313" key="3">
    <source>
        <dbReference type="EMBL" id="BBA97896.1"/>
    </source>
</evidence>
<gene>
    <name evidence="3" type="ORF">RVR_3863</name>
</gene>
<feature type="domain" description="Phosphodiester glycosidase" evidence="2">
    <location>
        <begin position="243"/>
        <end position="418"/>
    </location>
</feature>
<protein>
    <submittedName>
        <fullName evidence="3">Putative secreted protein</fullName>
    </submittedName>
</protein>
<accession>A0A7U3USJ6</accession>
<keyword evidence="1" id="KW-0732">Signal</keyword>
<dbReference type="EMBL" id="AP018365">
    <property type="protein sequence ID" value="BBA97896.1"/>
    <property type="molecule type" value="Genomic_DNA"/>
</dbReference>
<dbReference type="Proteomes" id="UP000595703">
    <property type="component" value="Chromosome"/>
</dbReference>
<reference evidence="3 4" key="4">
    <citation type="journal article" date="2020" name="Sci. Rep.">
        <title>beta-carboline chemical signals induce reveromycin production through a LuxR family regulator in Streptomyces sp. SN-593.</title>
        <authorList>
            <person name="Panthee S."/>
            <person name="Kito N."/>
            <person name="Hayashi T."/>
            <person name="Shimizu T."/>
            <person name="Ishikawa J."/>
            <person name="Hamamoto H."/>
            <person name="Osada H."/>
            <person name="Takahashi S."/>
        </authorList>
    </citation>
    <scope>NUCLEOTIDE SEQUENCE [LARGE SCALE GENOMIC DNA]</scope>
    <source>
        <strain evidence="3 4">SN-593</strain>
    </source>
</reference>
<dbReference type="AlphaFoldDB" id="A0A7U3USJ6"/>
<dbReference type="Pfam" id="PF09992">
    <property type="entry name" value="NAGPA"/>
    <property type="match status" value="1"/>
</dbReference>
<dbReference type="KEGG" id="arev:RVR_3863"/>
<keyword evidence="4" id="KW-1185">Reference proteome</keyword>
<name>A0A7U3USJ6_9ACTN</name>
<sequence length="422" mass="42123">MGVGGRTRARSRFGLRAGGAAVAAFGALAGSLAGASGAAARDGAGLPYSQVEQVAHGVTYGQFTVAGGKGAVTGYLLTVDLSDPRVRVDLLTPGAVAERAPVSRLADTAQAVAAVNGDFFNITDEHPGVTPTGSSDGPEIAGGRALKAAVPDAQRFGPAMPPGGTTRDVLGVGADRRARLDRLTLAGDLRTRQGSHPLGGFNQYALPEGGIGAYTAGWGTVSRERAVCGSDTSRAAACATDTYEVTVRRGRVTAVSDAPGQGAIAPGSTVLVGREAGADALRALRVGDRADVSERLVPAASRVPYAFAVGGFTVLRDGAPLPGLDATTAAVRTAAGFGARGRTLYLLALDGTAAADPGLTVAEVADVMRRAGADDAVNLDGGGSTTLVTRGPGQAAATVRNNPSGVAERPVANAVGVFSTGR</sequence>
<feature type="chain" id="PRO_5039128721" evidence="1">
    <location>
        <begin position="30"/>
        <end position="422"/>
    </location>
</feature>
<reference evidence="3 4" key="2">
    <citation type="journal article" date="2011" name="J. Antibiot.">
        <title>Furaquinocins I and J: novel polyketide isoprenoid hybrid compounds from Streptomyces reveromyceticus SN-593.</title>
        <authorList>
            <person name="Panthee S."/>
            <person name="Takahashi S."/>
            <person name="Takagi H."/>
            <person name="Nogawa T."/>
            <person name="Oowada E."/>
            <person name="Uramoto M."/>
            <person name="Osada H."/>
        </authorList>
    </citation>
    <scope>NUCLEOTIDE SEQUENCE [LARGE SCALE GENOMIC DNA]</scope>
    <source>
        <strain evidence="3 4">SN-593</strain>
    </source>
</reference>
<reference evidence="3 4" key="3">
    <citation type="journal article" date="2011" name="Nat. Chem. Biol.">
        <title>Reveromycin A biosynthesis uses RevG and RevJ for stereospecific spiroacetal formation.</title>
        <authorList>
            <person name="Takahashi S."/>
            <person name="Toyoda A."/>
            <person name="Sekiyama Y."/>
            <person name="Takagi H."/>
            <person name="Nogawa T."/>
            <person name="Uramoto M."/>
            <person name="Suzuki R."/>
            <person name="Koshino H."/>
            <person name="Kumano T."/>
            <person name="Panthee S."/>
            <person name="Dairi T."/>
            <person name="Ishikawa J."/>
            <person name="Ikeda H."/>
            <person name="Sakaki Y."/>
            <person name="Osada H."/>
        </authorList>
    </citation>
    <scope>NUCLEOTIDE SEQUENCE [LARGE SCALE GENOMIC DNA]</scope>
    <source>
        <strain evidence="3 4">SN-593</strain>
    </source>
</reference>
<feature type="signal peptide" evidence="1">
    <location>
        <begin position="1"/>
        <end position="29"/>
    </location>
</feature>